<keyword evidence="7" id="KW-0548">Nucleotidyltransferase</keyword>
<evidence type="ECO:0000256" key="3">
    <source>
        <dbReference type="ARBA" id="ARBA00012584"/>
    </source>
</evidence>
<evidence type="ECO:0000256" key="1">
    <source>
        <dbReference type="ARBA" id="ARBA00004496"/>
    </source>
</evidence>
<accession>A0A382VUD7</accession>
<keyword evidence="4" id="KW-0963">Cytoplasm</keyword>
<protein>
    <recommendedName>
        <fullName evidence="10">L-threonylcarbamoyladenylate synthase</fullName>
        <ecNumber evidence="3">2.7.7.87</ecNumber>
    </recommendedName>
    <alternativeName>
        <fullName evidence="10">L-threonylcarbamoyladenylate synthase</fullName>
    </alternativeName>
</protein>
<evidence type="ECO:0000259" key="12">
    <source>
        <dbReference type="PROSITE" id="PS51163"/>
    </source>
</evidence>
<evidence type="ECO:0000256" key="10">
    <source>
        <dbReference type="ARBA" id="ARBA00029774"/>
    </source>
</evidence>
<dbReference type="GO" id="GO:0000049">
    <property type="term" value="F:tRNA binding"/>
    <property type="evidence" value="ECO:0007669"/>
    <property type="project" value="TreeGrafter"/>
</dbReference>
<dbReference type="InterPro" id="IPR006070">
    <property type="entry name" value="Sua5-like_dom"/>
</dbReference>
<dbReference type="EMBL" id="UINC01154759">
    <property type="protein sequence ID" value="SVD50216.1"/>
    <property type="molecule type" value="Genomic_DNA"/>
</dbReference>
<dbReference type="Pfam" id="PF01300">
    <property type="entry name" value="Sua5_yciO_yrdC"/>
    <property type="match status" value="1"/>
</dbReference>
<comment type="subcellular location">
    <subcellularLocation>
        <location evidence="1">Cytoplasm</location>
    </subcellularLocation>
</comment>
<feature type="non-terminal residue" evidence="13">
    <location>
        <position position="1"/>
    </location>
</feature>
<sequence length="216" mass="22908">VTSQIDIQSITSAVEVLRQGGVVAYPTDTLFGLGVDALNEAAVERVFEVKGRPQGMPLPLIIGEPEQLQMVADTVSESAWKFASAFWPGGLTLVVPVGPNVPDLITARGWKVAVRLPDHPVPRELTLQLGRPITGTSANRSGGPEPATAESVQNQLHNTIDVILKGGPAPGGRSSTVLDITGSQPRVLRHGAVSVEQLEKIYGAPVKVDETMDRKT</sequence>
<dbReference type="PANTHER" id="PTHR17490">
    <property type="entry name" value="SUA5"/>
    <property type="match status" value="1"/>
</dbReference>
<organism evidence="13">
    <name type="scientific">marine metagenome</name>
    <dbReference type="NCBI Taxonomy" id="408172"/>
    <lineage>
        <taxon>unclassified sequences</taxon>
        <taxon>metagenomes</taxon>
        <taxon>ecological metagenomes</taxon>
    </lineage>
</organism>
<dbReference type="GO" id="GO:0008033">
    <property type="term" value="P:tRNA processing"/>
    <property type="evidence" value="ECO:0007669"/>
    <property type="project" value="UniProtKB-KW"/>
</dbReference>
<dbReference type="Gene3D" id="3.90.870.10">
    <property type="entry name" value="DHBP synthase"/>
    <property type="match status" value="1"/>
</dbReference>
<dbReference type="GO" id="GO:0005737">
    <property type="term" value="C:cytoplasm"/>
    <property type="evidence" value="ECO:0007669"/>
    <property type="project" value="UniProtKB-SubCell"/>
</dbReference>
<dbReference type="GO" id="GO:0061710">
    <property type="term" value="F:L-threonylcarbamoyladenylate synthase"/>
    <property type="evidence" value="ECO:0007669"/>
    <property type="project" value="UniProtKB-EC"/>
</dbReference>
<evidence type="ECO:0000256" key="4">
    <source>
        <dbReference type="ARBA" id="ARBA00022490"/>
    </source>
</evidence>
<dbReference type="NCBIfam" id="TIGR00057">
    <property type="entry name" value="L-threonylcarbamoyladenylate synthase"/>
    <property type="match status" value="1"/>
</dbReference>
<dbReference type="PROSITE" id="PS51163">
    <property type="entry name" value="YRDC"/>
    <property type="match status" value="1"/>
</dbReference>
<dbReference type="SUPFAM" id="SSF55821">
    <property type="entry name" value="YrdC/RibB"/>
    <property type="match status" value="1"/>
</dbReference>
<dbReference type="GO" id="GO:0006450">
    <property type="term" value="P:regulation of translational fidelity"/>
    <property type="evidence" value="ECO:0007669"/>
    <property type="project" value="TreeGrafter"/>
</dbReference>
<comment type="catalytic activity">
    <reaction evidence="11">
        <text>L-threonine + hydrogencarbonate + ATP = L-threonylcarbamoyladenylate + diphosphate + H2O</text>
        <dbReference type="Rhea" id="RHEA:36407"/>
        <dbReference type="ChEBI" id="CHEBI:15377"/>
        <dbReference type="ChEBI" id="CHEBI:17544"/>
        <dbReference type="ChEBI" id="CHEBI:30616"/>
        <dbReference type="ChEBI" id="CHEBI:33019"/>
        <dbReference type="ChEBI" id="CHEBI:57926"/>
        <dbReference type="ChEBI" id="CHEBI:73682"/>
        <dbReference type="EC" id="2.7.7.87"/>
    </reaction>
</comment>
<dbReference type="EC" id="2.7.7.87" evidence="3"/>
<keyword evidence="8" id="KW-0547">Nucleotide-binding</keyword>
<evidence type="ECO:0000256" key="6">
    <source>
        <dbReference type="ARBA" id="ARBA00022694"/>
    </source>
</evidence>
<keyword evidence="5" id="KW-0808">Transferase</keyword>
<reference evidence="13" key="1">
    <citation type="submission" date="2018-05" db="EMBL/GenBank/DDBJ databases">
        <authorList>
            <person name="Lanie J.A."/>
            <person name="Ng W.-L."/>
            <person name="Kazmierczak K.M."/>
            <person name="Andrzejewski T.M."/>
            <person name="Davidsen T.M."/>
            <person name="Wayne K.J."/>
            <person name="Tettelin H."/>
            <person name="Glass J.I."/>
            <person name="Rusch D."/>
            <person name="Podicherti R."/>
            <person name="Tsui H.-C.T."/>
            <person name="Winkler M.E."/>
        </authorList>
    </citation>
    <scope>NUCLEOTIDE SEQUENCE</scope>
</reference>
<keyword evidence="6" id="KW-0819">tRNA processing</keyword>
<dbReference type="AlphaFoldDB" id="A0A382VUD7"/>
<dbReference type="GO" id="GO:0003725">
    <property type="term" value="F:double-stranded RNA binding"/>
    <property type="evidence" value="ECO:0007669"/>
    <property type="project" value="InterPro"/>
</dbReference>
<gene>
    <name evidence="13" type="ORF">METZ01_LOCUS403070</name>
</gene>
<evidence type="ECO:0000313" key="13">
    <source>
        <dbReference type="EMBL" id="SVD50216.1"/>
    </source>
</evidence>
<feature type="domain" description="YrdC-like" evidence="12">
    <location>
        <begin position="7"/>
        <end position="193"/>
    </location>
</feature>
<dbReference type="PANTHER" id="PTHR17490:SF16">
    <property type="entry name" value="THREONYLCARBAMOYL-AMP SYNTHASE"/>
    <property type="match status" value="1"/>
</dbReference>
<evidence type="ECO:0000256" key="2">
    <source>
        <dbReference type="ARBA" id="ARBA00007663"/>
    </source>
</evidence>
<dbReference type="InterPro" id="IPR017945">
    <property type="entry name" value="DHBP_synth_RibB-like_a/b_dom"/>
</dbReference>
<name>A0A382VUD7_9ZZZZ</name>
<evidence type="ECO:0000256" key="11">
    <source>
        <dbReference type="ARBA" id="ARBA00048366"/>
    </source>
</evidence>
<evidence type="ECO:0000256" key="8">
    <source>
        <dbReference type="ARBA" id="ARBA00022741"/>
    </source>
</evidence>
<evidence type="ECO:0000256" key="7">
    <source>
        <dbReference type="ARBA" id="ARBA00022695"/>
    </source>
</evidence>
<evidence type="ECO:0000256" key="9">
    <source>
        <dbReference type="ARBA" id="ARBA00022840"/>
    </source>
</evidence>
<keyword evidence="9" id="KW-0067">ATP-binding</keyword>
<proteinExistence type="inferred from homology"/>
<evidence type="ECO:0000256" key="5">
    <source>
        <dbReference type="ARBA" id="ARBA00022679"/>
    </source>
</evidence>
<dbReference type="InterPro" id="IPR050156">
    <property type="entry name" value="TC-AMP_synthase_SUA5"/>
</dbReference>
<comment type="similarity">
    <text evidence="2">Belongs to the SUA5 family.</text>
</comment>
<dbReference type="GO" id="GO:0005524">
    <property type="term" value="F:ATP binding"/>
    <property type="evidence" value="ECO:0007669"/>
    <property type="project" value="UniProtKB-KW"/>
</dbReference>